<evidence type="ECO:0000313" key="2">
    <source>
        <dbReference type="Proteomes" id="UP000269721"/>
    </source>
</evidence>
<protein>
    <submittedName>
        <fullName evidence="1">Uncharacterized protein</fullName>
    </submittedName>
</protein>
<gene>
    <name evidence="1" type="ORF">BDK51DRAFT_45676</name>
</gene>
<keyword evidence="2" id="KW-1185">Reference proteome</keyword>
<dbReference type="Proteomes" id="UP000269721">
    <property type="component" value="Unassembled WGS sequence"/>
</dbReference>
<accession>A0A4P9VTF2</accession>
<organism evidence="1 2">
    <name type="scientific">Blyttiomyces helicus</name>
    <dbReference type="NCBI Taxonomy" id="388810"/>
    <lineage>
        <taxon>Eukaryota</taxon>
        <taxon>Fungi</taxon>
        <taxon>Fungi incertae sedis</taxon>
        <taxon>Chytridiomycota</taxon>
        <taxon>Chytridiomycota incertae sedis</taxon>
        <taxon>Chytridiomycetes</taxon>
        <taxon>Chytridiomycetes incertae sedis</taxon>
        <taxon>Blyttiomyces</taxon>
    </lineage>
</organism>
<evidence type="ECO:0000313" key="1">
    <source>
        <dbReference type="EMBL" id="RKO82801.1"/>
    </source>
</evidence>
<sequence length="230" mass="25041">MLLHDHNIPWEEHLTNRYIEVIAVGCLVIDLSWGGRRVTGGAVVRRCNSAIVRKIAPSISPEAGEGRESLATALGELTSARGAALMIGGLVHRVPAFNYLEIERQEKFDALSMRRRALPAGCPSEEGAGAWFGGGTRKCTGDRTKKDGTIGGPAVAGHMYETGHREGECLEKERAGSTLMRMVVGCKVEDHASWKVVVGELWQNKPSNGLTRQHLLLARHAAHQPYKKTS</sequence>
<name>A0A4P9VTF2_9FUNG</name>
<reference evidence="2" key="1">
    <citation type="journal article" date="2018" name="Nat. Microbiol.">
        <title>Leveraging single-cell genomics to expand the fungal tree of life.</title>
        <authorList>
            <person name="Ahrendt S.R."/>
            <person name="Quandt C.A."/>
            <person name="Ciobanu D."/>
            <person name="Clum A."/>
            <person name="Salamov A."/>
            <person name="Andreopoulos B."/>
            <person name="Cheng J.F."/>
            <person name="Woyke T."/>
            <person name="Pelin A."/>
            <person name="Henrissat B."/>
            <person name="Reynolds N.K."/>
            <person name="Benny G.L."/>
            <person name="Smith M.E."/>
            <person name="James T.Y."/>
            <person name="Grigoriev I.V."/>
        </authorList>
    </citation>
    <scope>NUCLEOTIDE SEQUENCE [LARGE SCALE GENOMIC DNA]</scope>
</reference>
<dbReference type="EMBL" id="ML002074">
    <property type="protein sequence ID" value="RKO82801.1"/>
    <property type="molecule type" value="Genomic_DNA"/>
</dbReference>
<dbReference type="AlphaFoldDB" id="A0A4P9VTF2"/>
<proteinExistence type="predicted"/>